<feature type="domain" description="RecX second three-helical" evidence="7">
    <location>
        <begin position="99"/>
        <end position="137"/>
    </location>
</feature>
<evidence type="ECO:0000256" key="5">
    <source>
        <dbReference type="HAMAP-Rule" id="MF_01114"/>
    </source>
</evidence>
<dbReference type="Pfam" id="PF21982">
    <property type="entry name" value="RecX_HTH1"/>
    <property type="match status" value="1"/>
</dbReference>
<dbReference type="InterPro" id="IPR036388">
    <property type="entry name" value="WH-like_DNA-bd_sf"/>
</dbReference>
<dbReference type="Proteomes" id="UP001320544">
    <property type="component" value="Chromosome"/>
</dbReference>
<sequence>MPYIDEQFIEDLKRRLGETEPPSCRADRSGKRADPATRAARPQETLGDEAFDAYKKIQRLVSVSERSTKGLRERLDRDGFSPESIEEALGRAVSYGIVDDRRYAEAYVRSKLRAGKGRRGIESELRDLGIDPDEIDEWTESESEDEVARALELLNRKPPTAKNKRDAAYRRLVSKGYSASAAQSAARIWSESL</sequence>
<evidence type="ECO:0000256" key="4">
    <source>
        <dbReference type="ARBA" id="ARBA00022490"/>
    </source>
</evidence>
<evidence type="ECO:0000313" key="9">
    <source>
        <dbReference type="EMBL" id="BDE96389.1"/>
    </source>
</evidence>
<comment type="similarity">
    <text evidence="2 5">Belongs to the RecX family.</text>
</comment>
<evidence type="ECO:0000256" key="2">
    <source>
        <dbReference type="ARBA" id="ARBA00009695"/>
    </source>
</evidence>
<dbReference type="PANTHER" id="PTHR33602:SF1">
    <property type="entry name" value="REGULATORY PROTEIN RECX FAMILY PROTEIN"/>
    <property type="match status" value="1"/>
</dbReference>
<dbReference type="PANTHER" id="PTHR33602">
    <property type="entry name" value="REGULATORY PROTEIN RECX FAMILY PROTEIN"/>
    <property type="match status" value="1"/>
</dbReference>
<evidence type="ECO:0000256" key="1">
    <source>
        <dbReference type="ARBA" id="ARBA00004496"/>
    </source>
</evidence>
<name>A0ABM7WJA4_9ACTN</name>
<organism evidence="9 10">
    <name type="scientific">Raoultibacter timonensis</name>
    <dbReference type="NCBI Taxonomy" id="1907662"/>
    <lineage>
        <taxon>Bacteria</taxon>
        <taxon>Bacillati</taxon>
        <taxon>Actinomycetota</taxon>
        <taxon>Coriobacteriia</taxon>
        <taxon>Eggerthellales</taxon>
        <taxon>Eggerthellaceae</taxon>
        <taxon>Raoultibacter</taxon>
    </lineage>
</organism>
<gene>
    <name evidence="5" type="primary">recX</name>
    <name evidence="9" type="ORF">CE91St30_17220</name>
</gene>
<reference evidence="9 10" key="1">
    <citation type="submission" date="2022-01" db="EMBL/GenBank/DDBJ databases">
        <title>Novel bile acid biosynthetic pathways are enriched in the microbiome of centenarians.</title>
        <authorList>
            <person name="Sato Y."/>
            <person name="Atarashi K."/>
            <person name="Plichta R.D."/>
            <person name="Arai Y."/>
            <person name="Sasajima S."/>
            <person name="Kearney M.S."/>
            <person name="Suda W."/>
            <person name="Takeshita K."/>
            <person name="Sasaki T."/>
            <person name="Okamoto S."/>
            <person name="Skelly N.A."/>
            <person name="Okamura Y."/>
            <person name="Vlamakis H."/>
            <person name="Li Y."/>
            <person name="Tanoue T."/>
            <person name="Takei H."/>
            <person name="Nittono H."/>
            <person name="Narushima S."/>
            <person name="Irie J."/>
            <person name="Itoh H."/>
            <person name="Moriya K."/>
            <person name="Sugiura Y."/>
            <person name="Suematsu M."/>
            <person name="Moritoki N."/>
            <person name="Shibata S."/>
            <person name="Littman R.D."/>
            <person name="Fischbach A.M."/>
            <person name="Uwamino Y."/>
            <person name="Inoue T."/>
            <person name="Honda A."/>
            <person name="Hattori M."/>
            <person name="Murai T."/>
            <person name="Xavier J.R."/>
            <person name="Hirose N."/>
            <person name="Honda K."/>
        </authorList>
    </citation>
    <scope>NUCLEOTIDE SEQUENCE [LARGE SCALE GENOMIC DNA]</scope>
    <source>
        <strain evidence="9 10">CE91-St30</strain>
    </source>
</reference>
<comment type="subcellular location">
    <subcellularLocation>
        <location evidence="1 5">Cytoplasm</location>
    </subcellularLocation>
</comment>
<keyword evidence="4 5" id="KW-0963">Cytoplasm</keyword>
<evidence type="ECO:0000256" key="6">
    <source>
        <dbReference type="SAM" id="MobiDB-lite"/>
    </source>
</evidence>
<dbReference type="InterPro" id="IPR053924">
    <property type="entry name" value="RecX_HTH_2nd"/>
</dbReference>
<keyword evidence="10" id="KW-1185">Reference proteome</keyword>
<evidence type="ECO:0000259" key="7">
    <source>
        <dbReference type="Pfam" id="PF02631"/>
    </source>
</evidence>
<comment type="function">
    <text evidence="5">Modulates RecA activity.</text>
</comment>
<dbReference type="Gene3D" id="1.10.10.10">
    <property type="entry name" value="Winged helix-like DNA-binding domain superfamily/Winged helix DNA-binding domain"/>
    <property type="match status" value="2"/>
</dbReference>
<dbReference type="HAMAP" id="MF_01114">
    <property type="entry name" value="RecX"/>
    <property type="match status" value="1"/>
</dbReference>
<evidence type="ECO:0000313" key="10">
    <source>
        <dbReference type="Proteomes" id="UP001320544"/>
    </source>
</evidence>
<dbReference type="InterPro" id="IPR003783">
    <property type="entry name" value="Regulatory_RecX"/>
</dbReference>
<dbReference type="EMBL" id="AP025564">
    <property type="protein sequence ID" value="BDE96389.1"/>
    <property type="molecule type" value="Genomic_DNA"/>
</dbReference>
<feature type="region of interest" description="Disordered" evidence="6">
    <location>
        <begin position="14"/>
        <end position="47"/>
    </location>
</feature>
<feature type="compositionally biased region" description="Basic and acidic residues" evidence="6">
    <location>
        <begin position="25"/>
        <end position="35"/>
    </location>
</feature>
<dbReference type="RefSeq" id="WP_102378085.1">
    <property type="nucleotide sequence ID" value="NZ_AP025564.1"/>
</dbReference>
<feature type="domain" description="RecX first three-helical" evidence="8">
    <location>
        <begin position="53"/>
        <end position="91"/>
    </location>
</feature>
<evidence type="ECO:0000256" key="3">
    <source>
        <dbReference type="ARBA" id="ARBA00018111"/>
    </source>
</evidence>
<dbReference type="Pfam" id="PF02631">
    <property type="entry name" value="RecX_HTH2"/>
    <property type="match status" value="1"/>
</dbReference>
<accession>A0ABM7WJA4</accession>
<dbReference type="InterPro" id="IPR053926">
    <property type="entry name" value="RecX_HTH_1st"/>
</dbReference>
<evidence type="ECO:0000259" key="8">
    <source>
        <dbReference type="Pfam" id="PF21982"/>
    </source>
</evidence>
<protein>
    <recommendedName>
        <fullName evidence="3 5">Regulatory protein RecX</fullName>
    </recommendedName>
</protein>
<proteinExistence type="inferred from homology"/>